<evidence type="ECO:0000256" key="4">
    <source>
        <dbReference type="SAM" id="Phobius"/>
    </source>
</evidence>
<dbReference type="RefSeq" id="WP_068024063.1">
    <property type="nucleotide sequence ID" value="NZ_QQAZ01000018.1"/>
</dbReference>
<dbReference type="EMBL" id="QQAZ01000018">
    <property type="protein sequence ID" value="RDI43863.1"/>
    <property type="molecule type" value="Genomic_DNA"/>
</dbReference>
<reference evidence="6 7" key="1">
    <citation type="submission" date="2018-07" db="EMBL/GenBank/DDBJ databases">
        <title>Genomic Encyclopedia of Type Strains, Phase IV (KMG-IV): sequencing the most valuable type-strain genomes for metagenomic binning, comparative biology and taxonomic classification.</title>
        <authorList>
            <person name="Goeker M."/>
        </authorList>
    </citation>
    <scope>NUCLEOTIDE SEQUENCE [LARGE SCALE GENOMIC DNA]</scope>
    <source>
        <strain evidence="6 7">DSM 44952</strain>
    </source>
</reference>
<name>A0A370GPI4_9NOCA</name>
<keyword evidence="1 3" id="KW-0547">Nucleotide-binding</keyword>
<keyword evidence="2 3" id="KW-0067">ATP-binding</keyword>
<dbReference type="PROSITE" id="PS50901">
    <property type="entry name" value="FTSK"/>
    <property type="match status" value="1"/>
</dbReference>
<dbReference type="OrthoDB" id="3217500at2"/>
<dbReference type="PANTHER" id="PTHR22683:SF41">
    <property type="entry name" value="DNA TRANSLOCASE FTSK"/>
    <property type="match status" value="1"/>
</dbReference>
<feature type="domain" description="FtsK" evidence="5">
    <location>
        <begin position="222"/>
        <end position="403"/>
    </location>
</feature>
<evidence type="ECO:0000256" key="2">
    <source>
        <dbReference type="ARBA" id="ARBA00022840"/>
    </source>
</evidence>
<keyword evidence="4" id="KW-1133">Transmembrane helix</keyword>
<protein>
    <submittedName>
        <fullName evidence="6">S-DNA-T family DNA segregation ATPase FtsK/SpoIIIE</fullName>
    </submittedName>
</protein>
<keyword evidence="4" id="KW-0472">Membrane</keyword>
<evidence type="ECO:0000313" key="7">
    <source>
        <dbReference type="Proteomes" id="UP000255355"/>
    </source>
</evidence>
<proteinExistence type="predicted"/>
<dbReference type="PANTHER" id="PTHR22683">
    <property type="entry name" value="SPORULATION PROTEIN RELATED"/>
    <property type="match status" value="1"/>
</dbReference>
<evidence type="ECO:0000256" key="3">
    <source>
        <dbReference type="PROSITE-ProRule" id="PRU00289"/>
    </source>
</evidence>
<dbReference type="Proteomes" id="UP000255355">
    <property type="component" value="Unassembled WGS sequence"/>
</dbReference>
<comment type="caution">
    <text evidence="6">The sequence shown here is derived from an EMBL/GenBank/DDBJ whole genome shotgun (WGS) entry which is preliminary data.</text>
</comment>
<dbReference type="InterPro" id="IPR050206">
    <property type="entry name" value="FtsK/SpoIIIE/SftA"/>
</dbReference>
<sequence>MVRSSDYQKRPPNDTFGEFSIMVVELLGKLGVGLLLAVWWSVLFPMLSLPVAGAVALGWWQGWPYGAAAGAGVVLGWAVWRMRWPASFERWVTGRMRQRYWRWYRYNRRWRSVMALQGLTAQLDERVLTPPVVSIRVGRIVDVVDVAMLDGQEVETWERHAEKLRHSFRAIGLRVRHSESGRVRLEVIHTDILRKPIPLPRVVVDARTVDLEAVTVGTTQLAQPWQLELLGTHFLCGGATGAGKGSVAWSAIAAVGPLIAEGSVVVWVIDPKGGAEFGFGMGWFDRFAYDNTTGALELLREAARVLLARMARIRGKARKVYPTPEEPMILLIIDEAASLTEYYADKKVKDEIERLLGLILTMGRAAAVVVHGYAQDPSKEVIRLRQLFPVRAALRVREKTQVGMVLGDSARERGGLADLISLKTPGVGYVQITPAADPGDDERSEAEEQRADIERVRAFHVTDDDIRWIINTYRPPRRYHGDQVPGEPVVIDLDEHLYSDNPDRNGKSRNR</sequence>
<gene>
    <name evidence="6" type="ORF">DFR68_11843</name>
</gene>
<dbReference type="GO" id="GO:0005524">
    <property type="term" value="F:ATP binding"/>
    <property type="evidence" value="ECO:0007669"/>
    <property type="project" value="UniProtKB-UniRule"/>
</dbReference>
<keyword evidence="4" id="KW-0812">Transmembrane</keyword>
<dbReference type="Gene3D" id="3.40.50.300">
    <property type="entry name" value="P-loop containing nucleotide triphosphate hydrolases"/>
    <property type="match status" value="1"/>
</dbReference>
<dbReference type="STRING" id="1210089.GCA_001613165_04941"/>
<keyword evidence="7" id="KW-1185">Reference proteome</keyword>
<dbReference type="GO" id="GO:0003677">
    <property type="term" value="F:DNA binding"/>
    <property type="evidence" value="ECO:0007669"/>
    <property type="project" value="InterPro"/>
</dbReference>
<accession>A0A370GPI4</accession>
<dbReference type="SUPFAM" id="SSF52540">
    <property type="entry name" value="P-loop containing nucleoside triphosphate hydrolases"/>
    <property type="match status" value="1"/>
</dbReference>
<dbReference type="AlphaFoldDB" id="A0A370GPI4"/>
<evidence type="ECO:0000259" key="5">
    <source>
        <dbReference type="PROSITE" id="PS50901"/>
    </source>
</evidence>
<evidence type="ECO:0000313" key="6">
    <source>
        <dbReference type="EMBL" id="RDI43863.1"/>
    </source>
</evidence>
<dbReference type="InterPro" id="IPR002543">
    <property type="entry name" value="FtsK_dom"/>
</dbReference>
<feature type="binding site" evidence="3">
    <location>
        <begin position="238"/>
        <end position="245"/>
    </location>
    <ligand>
        <name>ATP</name>
        <dbReference type="ChEBI" id="CHEBI:30616"/>
    </ligand>
</feature>
<feature type="transmembrane region" description="Helical" evidence="4">
    <location>
        <begin position="21"/>
        <end position="42"/>
    </location>
</feature>
<feature type="transmembrane region" description="Helical" evidence="4">
    <location>
        <begin position="62"/>
        <end position="80"/>
    </location>
</feature>
<organism evidence="6 7">
    <name type="scientific">Nocardia mexicana</name>
    <dbReference type="NCBI Taxonomy" id="279262"/>
    <lineage>
        <taxon>Bacteria</taxon>
        <taxon>Bacillati</taxon>
        <taxon>Actinomycetota</taxon>
        <taxon>Actinomycetes</taxon>
        <taxon>Mycobacteriales</taxon>
        <taxon>Nocardiaceae</taxon>
        <taxon>Nocardia</taxon>
    </lineage>
</organism>
<evidence type="ECO:0000256" key="1">
    <source>
        <dbReference type="ARBA" id="ARBA00022741"/>
    </source>
</evidence>
<dbReference type="InterPro" id="IPR027417">
    <property type="entry name" value="P-loop_NTPase"/>
</dbReference>